<feature type="transmembrane region" description="Helical" evidence="9">
    <location>
        <begin position="396"/>
        <end position="419"/>
    </location>
</feature>
<evidence type="ECO:0000256" key="5">
    <source>
        <dbReference type="ARBA" id="ARBA00023136"/>
    </source>
</evidence>
<evidence type="ECO:0000256" key="7">
    <source>
        <dbReference type="ARBA" id="ARBA00023329"/>
    </source>
</evidence>
<comment type="caution">
    <text evidence="13">The sequence shown here is derived from an EMBL/GenBank/DDBJ whole genome shotgun (WGS) entry which is preliminary data.</text>
</comment>
<dbReference type="SMART" id="SM00404">
    <property type="entry name" value="PTPc_motif"/>
    <property type="match status" value="1"/>
</dbReference>
<name>A0A8T1M7C8_CLOSI</name>
<dbReference type="GO" id="GO:0030141">
    <property type="term" value="C:secretory granule"/>
    <property type="evidence" value="ECO:0007669"/>
    <property type="project" value="InterPro"/>
</dbReference>
<comment type="subcellular location">
    <subcellularLocation>
        <location evidence="1">Cytoplasmic vesicle membrane</location>
        <topology evidence="1">Single-pass type I membrane protein</topology>
    </subcellularLocation>
</comment>
<dbReference type="Pfam" id="PF00102">
    <property type="entry name" value="Y_phosphatase"/>
    <property type="match status" value="1"/>
</dbReference>
<evidence type="ECO:0000313" key="14">
    <source>
        <dbReference type="Proteomes" id="UP000286415"/>
    </source>
</evidence>
<protein>
    <submittedName>
        <fullName evidence="13">Receptor-type tyrosine-protein phosphatase N2</fullName>
    </submittedName>
</protein>
<reference evidence="13 14" key="1">
    <citation type="journal article" date="2018" name="Biotechnol. Adv.">
        <title>Improved genomic resources and new bioinformatic workflow for the carcinogenic parasite Clonorchis sinensis: Biotechnological implications.</title>
        <authorList>
            <person name="Wang D."/>
            <person name="Korhonen P.K."/>
            <person name="Gasser R.B."/>
            <person name="Young N.D."/>
        </authorList>
    </citation>
    <scope>NUCLEOTIDE SEQUENCE [LARGE SCALE GENOMIC DNA]</scope>
    <source>
        <strain evidence="13">Cs-k2</strain>
    </source>
</reference>
<proteinExistence type="predicted"/>
<gene>
    <name evidence="13" type="ORF">CSKR_105806</name>
</gene>
<dbReference type="InterPro" id="IPR000387">
    <property type="entry name" value="Tyr_Pase_dom"/>
</dbReference>
<keyword evidence="3 10" id="KW-0732">Signal</keyword>
<evidence type="ECO:0000259" key="12">
    <source>
        <dbReference type="PROSITE" id="PS50056"/>
    </source>
</evidence>
<evidence type="ECO:0000256" key="8">
    <source>
        <dbReference type="SAM" id="MobiDB-lite"/>
    </source>
</evidence>
<dbReference type="PRINTS" id="PR00700">
    <property type="entry name" value="PRTYPHPHTASE"/>
</dbReference>
<dbReference type="GO" id="GO:0051046">
    <property type="term" value="P:regulation of secretion"/>
    <property type="evidence" value="ECO:0007669"/>
    <property type="project" value="TreeGrafter"/>
</dbReference>
<evidence type="ECO:0000256" key="10">
    <source>
        <dbReference type="SAM" id="SignalP"/>
    </source>
</evidence>
<feature type="region of interest" description="Disordered" evidence="8">
    <location>
        <begin position="215"/>
        <end position="246"/>
    </location>
</feature>
<keyword evidence="2 9" id="KW-0812">Transmembrane</keyword>
<evidence type="ECO:0000313" key="13">
    <source>
        <dbReference type="EMBL" id="KAG5445324.1"/>
    </source>
</evidence>
<dbReference type="InterPro" id="IPR003595">
    <property type="entry name" value="Tyr_Pase_cat"/>
</dbReference>
<dbReference type="GO" id="GO:0045202">
    <property type="term" value="C:synapse"/>
    <property type="evidence" value="ECO:0007669"/>
    <property type="project" value="TreeGrafter"/>
</dbReference>
<keyword evidence="14" id="KW-1185">Reference proteome</keyword>
<keyword evidence="7" id="KW-0968">Cytoplasmic vesicle</keyword>
<dbReference type="PROSITE" id="PS50055">
    <property type="entry name" value="TYR_PHOSPHATASE_PTP"/>
    <property type="match status" value="1"/>
</dbReference>
<dbReference type="InterPro" id="IPR016130">
    <property type="entry name" value="Tyr_Pase_AS"/>
</dbReference>
<evidence type="ECO:0000256" key="2">
    <source>
        <dbReference type="ARBA" id="ARBA00022692"/>
    </source>
</evidence>
<feature type="compositionally biased region" description="Basic and acidic residues" evidence="8">
    <location>
        <begin position="216"/>
        <end position="225"/>
    </location>
</feature>
<keyword evidence="6" id="KW-0325">Glycoprotein</keyword>
<dbReference type="InterPro" id="IPR029021">
    <property type="entry name" value="Prot-tyrosine_phosphatase-like"/>
</dbReference>
<keyword evidence="4 9" id="KW-1133">Transmembrane helix</keyword>
<evidence type="ECO:0000256" key="6">
    <source>
        <dbReference type="ARBA" id="ARBA00023180"/>
    </source>
</evidence>
<evidence type="ECO:0000256" key="9">
    <source>
        <dbReference type="SAM" id="Phobius"/>
    </source>
</evidence>
<dbReference type="EMBL" id="NIRI02000056">
    <property type="protein sequence ID" value="KAG5445324.1"/>
    <property type="molecule type" value="Genomic_DNA"/>
</dbReference>
<dbReference type="GO" id="GO:0004725">
    <property type="term" value="F:protein tyrosine phosphatase activity"/>
    <property type="evidence" value="ECO:0007669"/>
    <property type="project" value="InterPro"/>
</dbReference>
<keyword evidence="13" id="KW-0675">Receptor</keyword>
<dbReference type="Proteomes" id="UP000286415">
    <property type="component" value="Unassembled WGS sequence"/>
</dbReference>
<reference evidence="13 14" key="2">
    <citation type="journal article" date="2021" name="Genomics">
        <title>High-quality reference genome for Clonorchis sinensis.</title>
        <authorList>
            <person name="Young N.D."/>
            <person name="Stroehlein A.J."/>
            <person name="Kinkar L."/>
            <person name="Wang T."/>
            <person name="Sohn W.M."/>
            <person name="Chang B.C.H."/>
            <person name="Kaur P."/>
            <person name="Weisz D."/>
            <person name="Dudchenko O."/>
            <person name="Aiden E.L."/>
            <person name="Korhonen P.K."/>
            <person name="Gasser R.B."/>
        </authorList>
    </citation>
    <scope>NUCLEOTIDE SEQUENCE [LARGE SCALE GENOMIC DNA]</scope>
    <source>
        <strain evidence="13">Cs-k2</strain>
    </source>
</reference>
<dbReference type="GO" id="GO:0030659">
    <property type="term" value="C:cytoplasmic vesicle membrane"/>
    <property type="evidence" value="ECO:0007669"/>
    <property type="project" value="UniProtKB-SubCell"/>
</dbReference>
<evidence type="ECO:0000256" key="4">
    <source>
        <dbReference type="ARBA" id="ARBA00022989"/>
    </source>
</evidence>
<evidence type="ECO:0000256" key="1">
    <source>
        <dbReference type="ARBA" id="ARBA00004358"/>
    </source>
</evidence>
<dbReference type="OrthoDB" id="9880441at2759"/>
<feature type="chain" id="PRO_5035869874" evidence="10">
    <location>
        <begin position="17"/>
        <end position="856"/>
    </location>
</feature>
<dbReference type="PROSITE" id="PS00383">
    <property type="entry name" value="TYR_PHOSPHATASE_1"/>
    <property type="match status" value="1"/>
</dbReference>
<dbReference type="PANTHER" id="PTHR46106:SF4">
    <property type="entry name" value="IA-2 PROTEIN TYROSINE PHOSPHATASE, ISOFORM C"/>
    <property type="match status" value="1"/>
</dbReference>
<dbReference type="InterPro" id="IPR000242">
    <property type="entry name" value="PTP_cat"/>
</dbReference>
<evidence type="ECO:0000259" key="11">
    <source>
        <dbReference type="PROSITE" id="PS50055"/>
    </source>
</evidence>
<feature type="signal peptide" evidence="10">
    <location>
        <begin position="1"/>
        <end position="16"/>
    </location>
</feature>
<dbReference type="FunFam" id="3.90.190.10:FF:000017">
    <property type="entry name" value="receptor-type tyrosine-protein phosphatase-like N isoform X2"/>
    <property type="match status" value="1"/>
</dbReference>
<dbReference type="AlphaFoldDB" id="A0A8T1M7C8"/>
<dbReference type="PROSITE" id="PS50056">
    <property type="entry name" value="TYR_PHOSPHATASE_2"/>
    <property type="match status" value="1"/>
</dbReference>
<keyword evidence="5 9" id="KW-0472">Membrane</keyword>
<evidence type="ECO:0000256" key="3">
    <source>
        <dbReference type="ARBA" id="ARBA00022729"/>
    </source>
</evidence>
<sequence length="856" mass="97665">MPNLKLWSVLLPVVLCTLKYDKISTLQKFGQPRAFPHDEFLIGGFVGCLYDEVCLRNEICIDDLLFGKCTLRLPGIESDEALQPSTLEVLKVTLPHFNRRQINWRSIYIQCVIRTFIHLSKGAVYTTNPEKLCGKLPRAKQDDALEEARDLFSFASDKGRNGDTLLRLLEHEELADPKERSELYWSPGSTENLELFPEGLALPDDFRQTLAATPDRLSDDHDKTLPQHSVESSAGYHNDNFKSPVHSEDASYLKPLYSSNNEQGEEVSQKRSSLKRRYGLRIPEEPETHKTRIRSWVWTRFNRQFHSGEAERYLRELSNRLHLASPITRFFHDRTGIVLHFQVPRVRGVDAESVVDALRRGEGNFNGYVVEDVGFGRGFQAPLYKPVAPTHSAKDFSLSLTVFASVLGFVLLLGLVYTIHSCHKMRKSRTEKKANEAVLIDVERGPKYRRTGSTANKKEDLLKKFKNYFSRKLIPEKGKPKSNEEIKRTMEQLKGQPEAQDFQNRLTRDALASSNLFSPEAKQKQPFRMIQNDSIGSQRSSTSSWSSEPVSCGIDLTIGHLILSYMEGYLEDEDRLTADWNAVNAYTAEEATPCVRAQKPENLLRNRIVAPLPYEQSCVKLRNSDNDYINASLLYDHTPRNPVYIATPTPLMESLADFWEMVWEQSSVVIVCLERTNELKQPAELTSAPEMTDVSLQYWPNEGIQTYGSFEVHLVSEHSSCENYVVRSFYLKNLATGETRTVTQFHYLTWTDSTLKTQVKPLLEFRRKVNRSFRGLMSPIVVHCIDGSGRTGTYILLDLVLNRIAKGVKEINIAASLEHIRDQRQGMVQNKEQYEFVFMAVAKEVDAMLKATGQNS</sequence>
<dbReference type="Gene3D" id="3.90.190.10">
    <property type="entry name" value="Protein tyrosine phosphatase superfamily"/>
    <property type="match status" value="1"/>
</dbReference>
<accession>A0A8T1M7C8</accession>
<dbReference type="PANTHER" id="PTHR46106">
    <property type="entry name" value="IA-2 PROTEIN TYROSINE PHOSPHATASE, ISOFORM C"/>
    <property type="match status" value="1"/>
</dbReference>
<feature type="domain" description="Tyrosine specific protein phosphatases" evidence="12">
    <location>
        <begin position="763"/>
        <end position="835"/>
    </location>
</feature>
<dbReference type="SMART" id="SM00194">
    <property type="entry name" value="PTPc"/>
    <property type="match status" value="1"/>
</dbReference>
<dbReference type="SUPFAM" id="SSF52799">
    <property type="entry name" value="(Phosphotyrosine protein) phosphatases II"/>
    <property type="match status" value="1"/>
</dbReference>
<organism evidence="13 14">
    <name type="scientific">Clonorchis sinensis</name>
    <name type="common">Chinese liver fluke</name>
    <dbReference type="NCBI Taxonomy" id="79923"/>
    <lineage>
        <taxon>Eukaryota</taxon>
        <taxon>Metazoa</taxon>
        <taxon>Spiralia</taxon>
        <taxon>Lophotrochozoa</taxon>
        <taxon>Platyhelminthes</taxon>
        <taxon>Trematoda</taxon>
        <taxon>Digenea</taxon>
        <taxon>Opisthorchiida</taxon>
        <taxon>Opisthorchiata</taxon>
        <taxon>Opisthorchiidae</taxon>
        <taxon>Clonorchis</taxon>
    </lineage>
</organism>
<feature type="domain" description="Tyrosine-protein phosphatase" evidence="11">
    <location>
        <begin position="576"/>
        <end position="844"/>
    </location>
</feature>
<dbReference type="InterPro" id="IPR033522">
    <property type="entry name" value="IA-2/IA-2_beta"/>
</dbReference>